<protein>
    <submittedName>
        <fullName evidence="3">Hydantoinase</fullName>
    </submittedName>
</protein>
<dbReference type="EMBL" id="PXYW01000008">
    <property type="protein sequence ID" value="PSR34471.1"/>
    <property type="molecule type" value="Genomic_DNA"/>
</dbReference>
<dbReference type="PANTHER" id="PTHR11365">
    <property type="entry name" value="5-OXOPROLINASE RELATED"/>
    <property type="match status" value="1"/>
</dbReference>
<sequence length="646" mass="70798">MRRKGDLNPMSLLITIDNGGTFTDACLTNGDKVYHTKTLTTPYDLSECFVEVLRRAALDWQESVDLDKFLAEVEWIRYSSTVGTNALVQRKGPRLGLIVRSGTDLKQFQTTLKAEELWKRLVGDQVIAVNIVDDSTIDEATVVRAVNQLLSAGANRLVVSLSDPHRLRDEQIIKRIILRKFPRHMLGAVPVLYSHELAVDANDYRRTWTALFNSFLHPEVERFLFNAQEIMRKHHARRPLLIFHNDGNSARVAKTVALKTYSSGPRGGLEGARALAQLYGWPRAVTMDVGGTTTDFGLVQEGNIIEQHFGTIEGVPTAINLLDSHSIGAGGSSVISASGRTVRIGPDSMGALPGPACFGRGGEQPTVTDAWLTLGLFDPQSFFGGQLTLDVSRAREALRRFVAEPLGLSVDEAAVKTREQFERTLADALPPSGNGTVLLGFGGAGPLCACGVAEQADIDTVVIPRLAAVFSAFGISFSDIAHTYDAVVGSPKEIPIAAGELQDRAQRDMFAEGFRLEACELRWSIRSHSGEEVALASNPHTLWDTAPHQIEPATLRLHVIAKIDHFQLSNPTAIQPIKAVSQSRRSVINPDTYQREDILVYQAADLAPGATGIGSAVIEDRYYTCYVPKGWQFDINENRDITLTHR</sequence>
<dbReference type="GO" id="GO:0005829">
    <property type="term" value="C:cytosol"/>
    <property type="evidence" value="ECO:0007669"/>
    <property type="project" value="TreeGrafter"/>
</dbReference>
<feature type="domain" description="Hydantoinase A/oxoprolinase" evidence="1">
    <location>
        <begin position="206"/>
        <end position="483"/>
    </location>
</feature>
<dbReference type="InterPro" id="IPR045079">
    <property type="entry name" value="Oxoprolinase-like"/>
</dbReference>
<evidence type="ECO:0000259" key="1">
    <source>
        <dbReference type="Pfam" id="PF01968"/>
    </source>
</evidence>
<dbReference type="GO" id="GO:0006749">
    <property type="term" value="P:glutathione metabolic process"/>
    <property type="evidence" value="ECO:0007669"/>
    <property type="project" value="TreeGrafter"/>
</dbReference>
<feature type="domain" description="Hydantoinase/oxoprolinase N-terminal" evidence="2">
    <location>
        <begin position="14"/>
        <end position="178"/>
    </location>
</feature>
<dbReference type="Pfam" id="PF01968">
    <property type="entry name" value="Hydantoinase_A"/>
    <property type="match status" value="1"/>
</dbReference>
<evidence type="ECO:0000313" key="3">
    <source>
        <dbReference type="EMBL" id="PSR34471.1"/>
    </source>
</evidence>
<comment type="caution">
    <text evidence="3">The sequence shown here is derived from an EMBL/GenBank/DDBJ whole genome shotgun (WGS) entry which is preliminary data.</text>
</comment>
<organism evidence="3 4">
    <name type="scientific">Sulfobacillus benefaciens</name>
    <dbReference type="NCBI Taxonomy" id="453960"/>
    <lineage>
        <taxon>Bacteria</taxon>
        <taxon>Bacillati</taxon>
        <taxon>Bacillota</taxon>
        <taxon>Clostridia</taxon>
        <taxon>Eubacteriales</taxon>
        <taxon>Clostridiales Family XVII. Incertae Sedis</taxon>
        <taxon>Sulfobacillus</taxon>
    </lineage>
</organism>
<dbReference type="InterPro" id="IPR008040">
    <property type="entry name" value="Hydant_A_N"/>
</dbReference>
<evidence type="ECO:0000313" key="4">
    <source>
        <dbReference type="Proteomes" id="UP000242972"/>
    </source>
</evidence>
<proteinExistence type="predicted"/>
<name>A0A2T2XIY9_9FIRM</name>
<dbReference type="Pfam" id="PF05378">
    <property type="entry name" value="Hydant_A_N"/>
    <property type="match status" value="1"/>
</dbReference>
<dbReference type="GO" id="GO:0017168">
    <property type="term" value="F:5-oxoprolinase (ATP-hydrolyzing) activity"/>
    <property type="evidence" value="ECO:0007669"/>
    <property type="project" value="TreeGrafter"/>
</dbReference>
<dbReference type="PANTHER" id="PTHR11365:SF23">
    <property type="entry name" value="HYPOTHETICAL 5-OXOPROLINASE (EUROFUNG)-RELATED"/>
    <property type="match status" value="1"/>
</dbReference>
<accession>A0A2T2XIY9</accession>
<dbReference type="AlphaFoldDB" id="A0A2T2XIY9"/>
<reference evidence="3 4" key="1">
    <citation type="journal article" date="2014" name="BMC Genomics">
        <title>Comparison of environmental and isolate Sulfobacillus genomes reveals diverse carbon, sulfur, nitrogen, and hydrogen metabolisms.</title>
        <authorList>
            <person name="Justice N.B."/>
            <person name="Norman A."/>
            <person name="Brown C.T."/>
            <person name="Singh A."/>
            <person name="Thomas B.C."/>
            <person name="Banfield J.F."/>
        </authorList>
    </citation>
    <scope>NUCLEOTIDE SEQUENCE [LARGE SCALE GENOMIC DNA]</scope>
    <source>
        <strain evidence="3">AMDSBA4</strain>
    </source>
</reference>
<evidence type="ECO:0000259" key="2">
    <source>
        <dbReference type="Pfam" id="PF05378"/>
    </source>
</evidence>
<gene>
    <name evidence="3" type="ORF">C7B46_04865</name>
</gene>
<dbReference type="InterPro" id="IPR002821">
    <property type="entry name" value="Hydantoinase_A"/>
</dbReference>
<dbReference type="Proteomes" id="UP000242972">
    <property type="component" value="Unassembled WGS sequence"/>
</dbReference>